<evidence type="ECO:0000313" key="1">
    <source>
        <dbReference type="EMBL" id="PWN53294.1"/>
    </source>
</evidence>
<organism evidence="1 2">
    <name type="scientific">Violaceomyces palustris</name>
    <dbReference type="NCBI Taxonomy" id="1673888"/>
    <lineage>
        <taxon>Eukaryota</taxon>
        <taxon>Fungi</taxon>
        <taxon>Dikarya</taxon>
        <taxon>Basidiomycota</taxon>
        <taxon>Ustilaginomycotina</taxon>
        <taxon>Ustilaginomycetes</taxon>
        <taxon>Violaceomycetales</taxon>
        <taxon>Violaceomycetaceae</taxon>
        <taxon>Violaceomyces</taxon>
    </lineage>
</organism>
<accession>A0ACD0P5G5</accession>
<sequence length="102" mass="11979">MISFPPCFLPPVLLFSLLPFIYIRDRDGDRFLWVFIPPNPSPRFEAFLFEFFSLSCGSVSLTLSLFRFPSPLWRDPRLRPSHLDDHRALRSHAFHPTFISLV</sequence>
<dbReference type="Proteomes" id="UP000245626">
    <property type="component" value="Unassembled WGS sequence"/>
</dbReference>
<keyword evidence="2" id="KW-1185">Reference proteome</keyword>
<dbReference type="EMBL" id="KZ819732">
    <property type="protein sequence ID" value="PWN53294.1"/>
    <property type="molecule type" value="Genomic_DNA"/>
</dbReference>
<gene>
    <name evidence="1" type="ORF">IE53DRAFT_384226</name>
</gene>
<protein>
    <submittedName>
        <fullName evidence="1">Uncharacterized protein</fullName>
    </submittedName>
</protein>
<proteinExistence type="predicted"/>
<reference evidence="1 2" key="1">
    <citation type="journal article" date="2018" name="Mol. Biol. Evol.">
        <title>Broad Genomic Sampling Reveals a Smut Pathogenic Ancestry of the Fungal Clade Ustilaginomycotina.</title>
        <authorList>
            <person name="Kijpornyongpan T."/>
            <person name="Mondo S.J."/>
            <person name="Barry K."/>
            <person name="Sandor L."/>
            <person name="Lee J."/>
            <person name="Lipzen A."/>
            <person name="Pangilinan J."/>
            <person name="LaButti K."/>
            <person name="Hainaut M."/>
            <person name="Henrissat B."/>
            <person name="Grigoriev I.V."/>
            <person name="Spatafora J.W."/>
            <person name="Aime M.C."/>
        </authorList>
    </citation>
    <scope>NUCLEOTIDE SEQUENCE [LARGE SCALE GENOMIC DNA]</scope>
    <source>
        <strain evidence="1 2">SA 807</strain>
    </source>
</reference>
<evidence type="ECO:0000313" key="2">
    <source>
        <dbReference type="Proteomes" id="UP000245626"/>
    </source>
</evidence>
<name>A0ACD0P5G5_9BASI</name>